<keyword evidence="4" id="KW-0235">DNA replication</keyword>
<dbReference type="Pfam" id="PF07733">
    <property type="entry name" value="DNA_pol3_alpha"/>
    <property type="match status" value="1"/>
</dbReference>
<dbReference type="EMBL" id="RMBX01000005">
    <property type="protein sequence ID" value="RPD41055.1"/>
    <property type="molecule type" value="Genomic_DNA"/>
</dbReference>
<dbReference type="InterPro" id="IPR040982">
    <property type="entry name" value="DNA_pol3_finger"/>
</dbReference>
<dbReference type="GO" id="GO:0008408">
    <property type="term" value="F:3'-5' exonuclease activity"/>
    <property type="evidence" value="ECO:0007669"/>
    <property type="project" value="InterPro"/>
</dbReference>
<dbReference type="GO" id="GO:0003887">
    <property type="term" value="F:DNA-directed DNA polymerase activity"/>
    <property type="evidence" value="ECO:0007669"/>
    <property type="project" value="UniProtKB-KW"/>
</dbReference>
<feature type="domain" description="PHP" evidence="7">
    <location>
        <begin position="4"/>
        <end position="92"/>
    </location>
</feature>
<dbReference type="RefSeq" id="WP_120516642.1">
    <property type="nucleotide sequence ID" value="NZ_QXZY01000006.1"/>
</dbReference>
<evidence type="ECO:0000259" key="8">
    <source>
        <dbReference type="Pfam" id="PF07733"/>
    </source>
</evidence>
<evidence type="ECO:0000259" key="10">
    <source>
        <dbReference type="Pfam" id="PF17657"/>
    </source>
</evidence>
<dbReference type="Pfam" id="PF02811">
    <property type="entry name" value="PHP"/>
    <property type="match status" value="1"/>
</dbReference>
<evidence type="ECO:0000256" key="3">
    <source>
        <dbReference type="ARBA" id="ARBA00022695"/>
    </source>
</evidence>
<sequence>MYLNCKTWFSLRYGTIRTDELVELAKDFGITSLALTNINATTDAWMFVQECQQQGVKPILGLECRNGAAFNYVLLARSMEGWLSINRFLSKHLQTETPFPDAAPWLPDTFVIYAWGARPLPSLAPHELMGVRPREMNKLFRTDTKKYADKLVILQPLTFQNEESQRLHRVLRAVDNNLLISQLPQEQVAGTDECFMSPYQLLELFKELPHIVHNTLHVMEQCNIQFAFGQHLNKKRFTHSREGDRQFLRDIAFEGMELRYGLHNEEAKKRIEKELAIIDMHDFNAYFLITWDIVRYAKHRGFFHVGRGSGANSIIAYCLQITNVDPIALDLYFERFLNPYRSSPPDFDIDFSWRDRDEITKYIFEQYTTEHTALLGTVATFQTNAIVRELGKVYGLPKQELDKILENPYQVKLGEDGVHQRIIHYGRMLDRFPNHLSIHAGGILISEAPIHQYCATHLPPKGFCTAQLDMHLAEAIGLHKFDILSQRGLGHIRDSIDLIKANQGIDIDIHDAKAFMKDENVRNALRTVNTIGCFYIESPAMRQLLKKLSCDDYITLVAASSIIRPGVAQAGMMRQYVLNFHAPDQVNYLHPVMKELLGETYGVMVYQEDVIKVAHHYADLDLADADTLRRAMAGKYRGQQHFEKIQNLFFENCERLGRPRAVSEEVWRQIASFANFSFSKAHSASFAVESYQSLYLKTYFPREFMVAVINNFGGFYNRELYFRELAKTGARIFPPCMNNSLYYTTISGNDVFTGFIHVEKLEQAWMEKVLAERAANGPYTGLENFTERTDPKPEQLEILIRIGAFNFTGHTKKELLWKSSALLKNDPPEELKPRLFREPSTDWELPHLAYHRHEDAFDEIELLGFPLCSPFEVLQHDQQHYITGDKFPQHLGKTVTALGYLVTLKHVYTAKREPMCFGTFLDRDGNWMDTVHFPDSLRQYPFMKGGFYILEGKVTEEFGVYSLDVFRMRKIGFFEDKVKETGTMMGSLSLAAAR</sequence>
<gene>
    <name evidence="11" type="primary">dnaE</name>
    <name evidence="11" type="ORF">EG028_10215</name>
</gene>
<dbReference type="AlphaFoldDB" id="A0A3N4MC85"/>
<dbReference type="Pfam" id="PF17657">
    <property type="entry name" value="DNA_pol3_finger"/>
    <property type="match status" value="1"/>
</dbReference>
<evidence type="ECO:0000259" key="7">
    <source>
        <dbReference type="Pfam" id="PF02811"/>
    </source>
</evidence>
<evidence type="ECO:0000256" key="1">
    <source>
        <dbReference type="ARBA" id="ARBA00012417"/>
    </source>
</evidence>
<dbReference type="PANTHER" id="PTHR32294">
    <property type="entry name" value="DNA POLYMERASE III SUBUNIT ALPHA"/>
    <property type="match status" value="1"/>
</dbReference>
<dbReference type="OrthoDB" id="9803237at2"/>
<evidence type="ECO:0000259" key="9">
    <source>
        <dbReference type="Pfam" id="PF14579"/>
    </source>
</evidence>
<evidence type="ECO:0000256" key="4">
    <source>
        <dbReference type="ARBA" id="ARBA00022705"/>
    </source>
</evidence>
<feature type="domain" description="DNA polymerase helix-hairpin-helix motif" evidence="9">
    <location>
        <begin position="729"/>
        <end position="815"/>
    </location>
</feature>
<evidence type="ECO:0000256" key="6">
    <source>
        <dbReference type="ARBA" id="ARBA00049244"/>
    </source>
</evidence>
<feature type="domain" description="Bacterial DNA polymerase III alpha subunit NTPase" evidence="8">
    <location>
        <begin position="247"/>
        <end position="484"/>
    </location>
</feature>
<comment type="catalytic activity">
    <reaction evidence="6">
        <text>DNA(n) + a 2'-deoxyribonucleoside 5'-triphosphate = DNA(n+1) + diphosphate</text>
        <dbReference type="Rhea" id="RHEA:22508"/>
        <dbReference type="Rhea" id="RHEA-COMP:17339"/>
        <dbReference type="Rhea" id="RHEA-COMP:17340"/>
        <dbReference type="ChEBI" id="CHEBI:33019"/>
        <dbReference type="ChEBI" id="CHEBI:61560"/>
        <dbReference type="ChEBI" id="CHEBI:173112"/>
        <dbReference type="EC" id="2.7.7.7"/>
    </reaction>
</comment>
<dbReference type="InterPro" id="IPR004013">
    <property type="entry name" value="PHP_dom"/>
</dbReference>
<evidence type="ECO:0000256" key="2">
    <source>
        <dbReference type="ARBA" id="ARBA00022679"/>
    </source>
</evidence>
<dbReference type="CDD" id="cd04485">
    <property type="entry name" value="DnaE_OBF"/>
    <property type="match status" value="1"/>
</dbReference>
<evidence type="ECO:0000313" key="12">
    <source>
        <dbReference type="Proteomes" id="UP000279089"/>
    </source>
</evidence>
<dbReference type="InterPro" id="IPR029460">
    <property type="entry name" value="DNAPol_HHH"/>
</dbReference>
<keyword evidence="3 11" id="KW-0548">Nucleotidyltransferase</keyword>
<organism evidence="11 12">
    <name type="scientific">Chitinophaga barathri</name>
    <dbReference type="NCBI Taxonomy" id="1647451"/>
    <lineage>
        <taxon>Bacteria</taxon>
        <taxon>Pseudomonadati</taxon>
        <taxon>Bacteroidota</taxon>
        <taxon>Chitinophagia</taxon>
        <taxon>Chitinophagales</taxon>
        <taxon>Chitinophagaceae</taxon>
        <taxon>Chitinophaga</taxon>
    </lineage>
</organism>
<evidence type="ECO:0000256" key="5">
    <source>
        <dbReference type="ARBA" id="ARBA00022932"/>
    </source>
</evidence>
<name>A0A3N4MC85_9BACT</name>
<dbReference type="InterPro" id="IPR004805">
    <property type="entry name" value="DnaE2/DnaE/PolC"/>
</dbReference>
<keyword evidence="12" id="KW-1185">Reference proteome</keyword>
<dbReference type="NCBIfam" id="TIGR00594">
    <property type="entry name" value="polc"/>
    <property type="match status" value="1"/>
</dbReference>
<feature type="domain" description="DNA polymerase III alpha subunit finger" evidence="10">
    <location>
        <begin position="490"/>
        <end position="655"/>
    </location>
</feature>
<keyword evidence="2 11" id="KW-0808">Transferase</keyword>
<dbReference type="GO" id="GO:0006260">
    <property type="term" value="P:DNA replication"/>
    <property type="evidence" value="ECO:0007669"/>
    <property type="project" value="UniProtKB-KW"/>
</dbReference>
<dbReference type="Gene3D" id="3.20.20.140">
    <property type="entry name" value="Metal-dependent hydrolases"/>
    <property type="match status" value="2"/>
</dbReference>
<evidence type="ECO:0000313" key="11">
    <source>
        <dbReference type="EMBL" id="RPD41055.1"/>
    </source>
</evidence>
<dbReference type="Proteomes" id="UP000279089">
    <property type="component" value="Unassembled WGS sequence"/>
</dbReference>
<protein>
    <recommendedName>
        <fullName evidence="1">DNA-directed DNA polymerase</fullName>
        <ecNumber evidence="1">2.7.7.7</ecNumber>
    </recommendedName>
</protein>
<dbReference type="EC" id="2.7.7.7" evidence="1"/>
<keyword evidence="5" id="KW-0239">DNA-directed DNA polymerase</keyword>
<dbReference type="Gene3D" id="1.10.150.870">
    <property type="match status" value="1"/>
</dbReference>
<accession>A0A3N4MC85</accession>
<comment type="caution">
    <text evidence="11">The sequence shown here is derived from an EMBL/GenBank/DDBJ whole genome shotgun (WGS) entry which is preliminary data.</text>
</comment>
<reference evidence="12" key="1">
    <citation type="submission" date="2018-11" db="EMBL/GenBank/DDBJ databases">
        <title>Chitinophaga lutea sp.nov., isolate from arsenic contaminated soil.</title>
        <authorList>
            <person name="Zong Y."/>
        </authorList>
    </citation>
    <scope>NUCLEOTIDE SEQUENCE [LARGE SCALE GENOMIC DNA]</scope>
    <source>
        <strain evidence="12">YLT18</strain>
    </source>
</reference>
<dbReference type="InterPro" id="IPR011708">
    <property type="entry name" value="DNA_pol3_alpha_NTPase_dom"/>
</dbReference>
<proteinExistence type="predicted"/>
<dbReference type="Pfam" id="PF14579">
    <property type="entry name" value="HHH_6"/>
    <property type="match status" value="1"/>
</dbReference>